<dbReference type="AlphaFoldDB" id="A0A5M3X8S4"/>
<reference evidence="2 3" key="1">
    <citation type="submission" date="2019-10" db="EMBL/GenBank/DDBJ databases">
        <title>Whole genome shotgun sequence of Acrocarpospora macrocephala NBRC 16266.</title>
        <authorList>
            <person name="Ichikawa N."/>
            <person name="Kimura A."/>
            <person name="Kitahashi Y."/>
            <person name="Komaki H."/>
            <person name="Oguchi A."/>
        </authorList>
    </citation>
    <scope>NUCLEOTIDE SEQUENCE [LARGE SCALE GENOMIC DNA]</scope>
    <source>
        <strain evidence="2 3">NBRC 16266</strain>
    </source>
</reference>
<name>A0A5M3X8S4_9ACTN</name>
<sequence length="124" mass="12982">MGGRTTLIKLPLRSRDHGAGRGRAEPEGNHKGWVGGRTPASSCHSIRAIHGDDGNGRSPRENEGLGGWENHPDTAMAGSGGARGETKGLGGWEMLSKGLGGFSLVGAYPYWSAWLSLALTRGEC</sequence>
<evidence type="ECO:0000313" key="3">
    <source>
        <dbReference type="Proteomes" id="UP000331127"/>
    </source>
</evidence>
<proteinExistence type="predicted"/>
<organism evidence="2 3">
    <name type="scientific">Acrocarpospora macrocephala</name>
    <dbReference type="NCBI Taxonomy" id="150177"/>
    <lineage>
        <taxon>Bacteria</taxon>
        <taxon>Bacillati</taxon>
        <taxon>Actinomycetota</taxon>
        <taxon>Actinomycetes</taxon>
        <taxon>Streptosporangiales</taxon>
        <taxon>Streptosporangiaceae</taxon>
        <taxon>Acrocarpospora</taxon>
    </lineage>
</organism>
<accession>A0A5M3X8S4</accession>
<comment type="caution">
    <text evidence="2">The sequence shown here is derived from an EMBL/GenBank/DDBJ whole genome shotgun (WGS) entry which is preliminary data.</text>
</comment>
<evidence type="ECO:0000313" key="2">
    <source>
        <dbReference type="EMBL" id="GES16569.1"/>
    </source>
</evidence>
<dbReference type="EMBL" id="BLAE01000106">
    <property type="protein sequence ID" value="GES16569.1"/>
    <property type="molecule type" value="Genomic_DNA"/>
</dbReference>
<gene>
    <name evidence="2" type="ORF">Amac_101670</name>
</gene>
<protein>
    <submittedName>
        <fullName evidence="2">Uncharacterized protein</fullName>
    </submittedName>
</protein>
<feature type="compositionally biased region" description="Basic and acidic residues" evidence="1">
    <location>
        <begin position="13"/>
        <end position="30"/>
    </location>
</feature>
<dbReference type="Proteomes" id="UP000331127">
    <property type="component" value="Unassembled WGS sequence"/>
</dbReference>
<keyword evidence="3" id="KW-1185">Reference proteome</keyword>
<feature type="region of interest" description="Disordered" evidence="1">
    <location>
        <begin position="1"/>
        <end position="84"/>
    </location>
</feature>
<evidence type="ECO:0000256" key="1">
    <source>
        <dbReference type="SAM" id="MobiDB-lite"/>
    </source>
</evidence>
<feature type="compositionally biased region" description="Basic and acidic residues" evidence="1">
    <location>
        <begin position="49"/>
        <end position="63"/>
    </location>
</feature>